<feature type="domain" description="ABC3 transporter permease C-terminal" evidence="7">
    <location>
        <begin position="67"/>
        <end position="178"/>
    </location>
</feature>
<feature type="transmembrane region" description="Helical" evidence="6">
    <location>
        <begin position="590"/>
        <end position="615"/>
    </location>
</feature>
<comment type="caution">
    <text evidence="8">The sequence shown here is derived from an EMBL/GenBank/DDBJ whole genome shotgun (WGS) entry which is preliminary data.</text>
</comment>
<evidence type="ECO:0000256" key="4">
    <source>
        <dbReference type="ARBA" id="ARBA00022989"/>
    </source>
</evidence>
<evidence type="ECO:0000259" key="7">
    <source>
        <dbReference type="Pfam" id="PF02687"/>
    </source>
</evidence>
<feature type="transmembrane region" description="Helical" evidence="6">
    <location>
        <begin position="229"/>
        <end position="257"/>
    </location>
</feature>
<reference evidence="8 9" key="1">
    <citation type="submission" date="2019-06" db="EMBL/GenBank/DDBJ databases">
        <title>Sequencing the genomes of 1000 actinobacteria strains.</title>
        <authorList>
            <person name="Klenk H.-P."/>
        </authorList>
    </citation>
    <scope>NUCLEOTIDE SEQUENCE [LARGE SCALE GENOMIC DNA]</scope>
    <source>
        <strain evidence="8 9">DSM 24617</strain>
    </source>
</reference>
<evidence type="ECO:0000256" key="1">
    <source>
        <dbReference type="ARBA" id="ARBA00004651"/>
    </source>
</evidence>
<proteinExistence type="predicted"/>
<feature type="transmembrane region" description="Helical" evidence="6">
    <location>
        <begin position="556"/>
        <end position="578"/>
    </location>
</feature>
<keyword evidence="4 6" id="KW-1133">Transmembrane helix</keyword>
<sequence length="627" mass="64613">MKPAARLGLRLAWGSPGQRGRSVLVAIACALSAFVLLAVTASVRAETQSFVGQYAAAELQRLNLAVLATVALPTLALAASVGRLSATVRDRRLAGLRLLGVSPAETRLTAAVEAVVAALVGAVVGAVAFVALRPVLAGVRLVTAERTAAQLDPGWLGWLLALVGVPLAVVAVAVIPVRTDISSAVATANRADARRPSLWRAAPLALGLALCAVVRIQKPDNLGGAWGTVVLAGVTLVGLGIVLIVPVFVRLTADLLLRVATRPSLLVAARRLQAQPAGVTRTVAALMIGVFVVVGARGVLVAFETTPQYLEAKRSLESEQRLWTTASVAETPRAIEEGRALPGARSVTALPVVQLAEPGVDPNGSPPGGYVGNALVATCADLRRVAPQLRGCVDGRPTNLWPMGDRDLVARATVQSRSVGAEVPVVGTPVQARGEDPLGQNFAMVIPPSAPGIAALLPRTDRDVRVVAGPGRDLIEGPSPDANHAFLSSADLGSYDFVESLRRALWTVAGTILALGLLGLAITLVDRALVRRRELTSLRLVGTSPGTLRGAQWWEAALPIVAGGVLSVLAGALAGSAYLTPAAPEIGYPWGAVTGLLAAIAAGAVVVAALTTVATTTRIRPEEIRVE</sequence>
<keyword evidence="3 6" id="KW-0812">Transmembrane</keyword>
<evidence type="ECO:0000256" key="6">
    <source>
        <dbReference type="SAM" id="Phobius"/>
    </source>
</evidence>
<accession>A0A542X863</accession>
<protein>
    <submittedName>
        <fullName evidence="8">FtsX-like permease family protein</fullName>
    </submittedName>
</protein>
<feature type="transmembrane region" description="Helical" evidence="6">
    <location>
        <begin position="155"/>
        <end position="177"/>
    </location>
</feature>
<dbReference type="GO" id="GO:0005886">
    <property type="term" value="C:plasma membrane"/>
    <property type="evidence" value="ECO:0007669"/>
    <property type="project" value="UniProtKB-SubCell"/>
</dbReference>
<keyword evidence="5 6" id="KW-0472">Membrane</keyword>
<evidence type="ECO:0000256" key="2">
    <source>
        <dbReference type="ARBA" id="ARBA00022475"/>
    </source>
</evidence>
<dbReference type="EMBL" id="VFOK01000001">
    <property type="protein sequence ID" value="TQL32037.1"/>
    <property type="molecule type" value="Genomic_DNA"/>
</dbReference>
<dbReference type="PANTHER" id="PTHR30287">
    <property type="entry name" value="MEMBRANE COMPONENT OF PREDICTED ABC SUPERFAMILY METABOLITE UPTAKE TRANSPORTER"/>
    <property type="match status" value="1"/>
</dbReference>
<gene>
    <name evidence="8" type="ORF">FB554_0152</name>
</gene>
<evidence type="ECO:0000256" key="5">
    <source>
        <dbReference type="ARBA" id="ARBA00023136"/>
    </source>
</evidence>
<feature type="transmembrane region" description="Helical" evidence="6">
    <location>
        <begin position="107"/>
        <end position="135"/>
    </location>
</feature>
<feature type="transmembrane region" description="Helical" evidence="6">
    <location>
        <begin position="198"/>
        <end position="217"/>
    </location>
</feature>
<keyword evidence="2" id="KW-1003">Cell membrane</keyword>
<name>A0A542X863_9MICO</name>
<dbReference type="Pfam" id="PF02687">
    <property type="entry name" value="FtsX"/>
    <property type="match status" value="2"/>
</dbReference>
<dbReference type="InterPro" id="IPR038766">
    <property type="entry name" value="Membrane_comp_ABC_pdt"/>
</dbReference>
<feature type="transmembrane region" description="Helical" evidence="6">
    <location>
        <begin position="504"/>
        <end position="525"/>
    </location>
</feature>
<dbReference type="RefSeq" id="WP_142004190.1">
    <property type="nucleotide sequence ID" value="NZ_CAJTBP010000001.1"/>
</dbReference>
<dbReference type="AlphaFoldDB" id="A0A542X863"/>
<feature type="transmembrane region" description="Helical" evidence="6">
    <location>
        <begin position="278"/>
        <end position="303"/>
    </location>
</feature>
<feature type="transmembrane region" description="Helical" evidence="6">
    <location>
        <begin position="64"/>
        <end position="86"/>
    </location>
</feature>
<evidence type="ECO:0000313" key="9">
    <source>
        <dbReference type="Proteomes" id="UP000318336"/>
    </source>
</evidence>
<dbReference type="PANTHER" id="PTHR30287:SF2">
    <property type="entry name" value="BLL1001 PROTEIN"/>
    <property type="match status" value="1"/>
</dbReference>
<keyword evidence="9" id="KW-1185">Reference proteome</keyword>
<feature type="domain" description="ABC3 transporter permease C-terminal" evidence="7">
    <location>
        <begin position="507"/>
        <end position="620"/>
    </location>
</feature>
<dbReference type="OrthoDB" id="4788904at2"/>
<dbReference type="Proteomes" id="UP000318336">
    <property type="component" value="Unassembled WGS sequence"/>
</dbReference>
<organism evidence="8 9">
    <name type="scientific">Barrientosiimonas humi</name>
    <dbReference type="NCBI Taxonomy" id="999931"/>
    <lineage>
        <taxon>Bacteria</taxon>
        <taxon>Bacillati</taxon>
        <taxon>Actinomycetota</taxon>
        <taxon>Actinomycetes</taxon>
        <taxon>Micrococcales</taxon>
        <taxon>Dermacoccaceae</taxon>
        <taxon>Barrientosiimonas</taxon>
    </lineage>
</organism>
<comment type="subcellular location">
    <subcellularLocation>
        <location evidence="1">Cell membrane</location>
        <topology evidence="1">Multi-pass membrane protein</topology>
    </subcellularLocation>
</comment>
<evidence type="ECO:0000256" key="3">
    <source>
        <dbReference type="ARBA" id="ARBA00022692"/>
    </source>
</evidence>
<dbReference type="InterPro" id="IPR003838">
    <property type="entry name" value="ABC3_permease_C"/>
</dbReference>
<evidence type="ECO:0000313" key="8">
    <source>
        <dbReference type="EMBL" id="TQL32037.1"/>
    </source>
</evidence>